<dbReference type="InterPro" id="IPR015330">
    <property type="entry name" value="DNA_primase/pol_bifunc_N"/>
</dbReference>
<sequence>MWKAGLKPRTPNFNVLWRRFFMSAVDPETSVDLKRYLALGYRVHPICPGQKTPLLPGWPDKATNDTATLREWARQYPGCNWAIVTGEGFSVLDIDPAALKAGWPGEERRRELKATGCPLVQTPRGGFHLYFRAGWPNSTGRVASGVDTKGSRGYVLVPPSSVHAQPYVWIRPLVTIDELPAPPVWLEAEVVELNAQAPGRLRSPESAQSNVSEDLEALLEGTRNIGLTRLAGRLRRLGLSQAELESALLAANSFRCRPPLPEREVLAIARSVSRYPPAIACATFSRSVAMQRAWRASLRVHSKPRKEGKT</sequence>
<proteinExistence type="predicted"/>
<protein>
    <submittedName>
        <fullName evidence="3">Prophage Lp4 protein 7, DNA replication</fullName>
    </submittedName>
</protein>
<evidence type="ECO:0000259" key="2">
    <source>
        <dbReference type="SMART" id="SM00943"/>
    </source>
</evidence>
<name>A0A286RDW7_9BACT</name>
<evidence type="ECO:0000313" key="3">
    <source>
        <dbReference type="EMBL" id="ASV74156.1"/>
    </source>
</evidence>
<gene>
    <name evidence="3" type="ORF">THTE_1554</name>
</gene>
<dbReference type="CDD" id="cd04859">
    <property type="entry name" value="Prim_Pol"/>
    <property type="match status" value="1"/>
</dbReference>
<dbReference type="SMART" id="SM00943">
    <property type="entry name" value="Prim-Pol"/>
    <property type="match status" value="1"/>
</dbReference>
<dbReference type="Pfam" id="PF08708">
    <property type="entry name" value="PriCT_1"/>
    <property type="match status" value="1"/>
</dbReference>
<dbReference type="InterPro" id="IPR014820">
    <property type="entry name" value="PriCT_1"/>
</dbReference>
<keyword evidence="4" id="KW-1185">Reference proteome</keyword>
<reference evidence="3 4" key="1">
    <citation type="journal article" name="Front. Microbiol.">
        <title>Sugar Metabolism of the First Thermophilic Planctomycete Thermogutta terrifontis: Comparative Genomic and Transcriptomic Approaches.</title>
        <authorList>
            <person name="Elcheninov A.G."/>
            <person name="Menzel P."/>
            <person name="Gudbergsdottir S.R."/>
            <person name="Slesarev A.I."/>
            <person name="Kadnikov V.V."/>
            <person name="Krogh A."/>
            <person name="Bonch-Osmolovskaya E.A."/>
            <person name="Peng X."/>
            <person name="Kublanov I.V."/>
        </authorList>
    </citation>
    <scope>NUCLEOTIDE SEQUENCE [LARGE SCALE GENOMIC DNA]</scope>
    <source>
        <strain evidence="3 4">R1</strain>
    </source>
</reference>
<dbReference type="Proteomes" id="UP000215086">
    <property type="component" value="Chromosome"/>
</dbReference>
<evidence type="ECO:0000259" key="1">
    <source>
        <dbReference type="SMART" id="SM00942"/>
    </source>
</evidence>
<evidence type="ECO:0000313" key="4">
    <source>
        <dbReference type="Proteomes" id="UP000215086"/>
    </source>
</evidence>
<dbReference type="SMART" id="SM00942">
    <property type="entry name" value="PriCT_1"/>
    <property type="match status" value="1"/>
</dbReference>
<dbReference type="KEGG" id="ttf:THTE_1554"/>
<dbReference type="EMBL" id="CP018477">
    <property type="protein sequence ID" value="ASV74156.1"/>
    <property type="molecule type" value="Genomic_DNA"/>
</dbReference>
<dbReference type="Pfam" id="PF09250">
    <property type="entry name" value="Prim-Pol"/>
    <property type="match status" value="1"/>
</dbReference>
<dbReference type="AlphaFoldDB" id="A0A286RDW7"/>
<organism evidence="3 4">
    <name type="scientific">Thermogutta terrifontis</name>
    <dbReference type="NCBI Taxonomy" id="1331910"/>
    <lineage>
        <taxon>Bacteria</taxon>
        <taxon>Pseudomonadati</taxon>
        <taxon>Planctomycetota</taxon>
        <taxon>Planctomycetia</taxon>
        <taxon>Pirellulales</taxon>
        <taxon>Thermoguttaceae</taxon>
        <taxon>Thermogutta</taxon>
    </lineage>
</organism>
<feature type="domain" description="Primase C-terminal 1" evidence="1">
    <location>
        <begin position="212"/>
        <end position="278"/>
    </location>
</feature>
<feature type="domain" description="DNA primase/polymerase bifunctional N-terminal" evidence="2">
    <location>
        <begin position="33"/>
        <end position="186"/>
    </location>
</feature>
<accession>A0A286RDW7</accession>
<dbReference type="SUPFAM" id="SSF56747">
    <property type="entry name" value="Prim-pol domain"/>
    <property type="match status" value="1"/>
</dbReference>